<feature type="region of interest" description="Disordered" evidence="4">
    <location>
        <begin position="196"/>
        <end position="226"/>
    </location>
</feature>
<evidence type="ECO:0000256" key="4">
    <source>
        <dbReference type="SAM" id="MobiDB-lite"/>
    </source>
</evidence>
<feature type="region of interest" description="Disordered" evidence="4">
    <location>
        <begin position="305"/>
        <end position="340"/>
    </location>
</feature>
<feature type="domain" description="CUB" evidence="6">
    <location>
        <begin position="838"/>
        <end position="949"/>
    </location>
</feature>
<dbReference type="Gene3D" id="2.60.120.290">
    <property type="entry name" value="Spermadhesin, CUB domain"/>
    <property type="match status" value="2"/>
</dbReference>
<keyword evidence="1" id="KW-0677">Repeat</keyword>
<dbReference type="PANTHER" id="PTHR24251">
    <property type="entry name" value="OVOCHYMASE-RELATED"/>
    <property type="match status" value="1"/>
</dbReference>
<feature type="compositionally biased region" description="Basic and acidic residues" evidence="4">
    <location>
        <begin position="613"/>
        <end position="625"/>
    </location>
</feature>
<keyword evidence="5" id="KW-0732">Signal</keyword>
<feature type="compositionally biased region" description="Basic and acidic residues" evidence="4">
    <location>
        <begin position="1305"/>
        <end position="1318"/>
    </location>
</feature>
<dbReference type="PANTHER" id="PTHR24251:SF30">
    <property type="entry name" value="MEMBRANE FRIZZLED-RELATED PROTEIN"/>
    <property type="match status" value="1"/>
</dbReference>
<organism evidence="7 8">
    <name type="scientific">Branchiostoma lanceolatum</name>
    <name type="common">Common lancelet</name>
    <name type="synonym">Amphioxus lanceolatum</name>
    <dbReference type="NCBI Taxonomy" id="7740"/>
    <lineage>
        <taxon>Eukaryota</taxon>
        <taxon>Metazoa</taxon>
        <taxon>Chordata</taxon>
        <taxon>Cephalochordata</taxon>
        <taxon>Leptocardii</taxon>
        <taxon>Amphioxiformes</taxon>
        <taxon>Branchiostomatidae</taxon>
        <taxon>Branchiostoma</taxon>
    </lineage>
</organism>
<evidence type="ECO:0000256" key="2">
    <source>
        <dbReference type="ARBA" id="ARBA00023157"/>
    </source>
</evidence>
<evidence type="ECO:0000256" key="5">
    <source>
        <dbReference type="SAM" id="SignalP"/>
    </source>
</evidence>
<dbReference type="SMART" id="SM00042">
    <property type="entry name" value="CUB"/>
    <property type="match status" value="2"/>
</dbReference>
<name>A0A8K0ACJ5_BRALA</name>
<feature type="compositionally biased region" description="Basic and acidic residues" evidence="4">
    <location>
        <begin position="529"/>
        <end position="542"/>
    </location>
</feature>
<feature type="compositionally biased region" description="Acidic residues" evidence="4">
    <location>
        <begin position="424"/>
        <end position="436"/>
    </location>
</feature>
<feature type="region of interest" description="Disordered" evidence="4">
    <location>
        <begin position="598"/>
        <end position="676"/>
    </location>
</feature>
<feature type="compositionally biased region" description="Acidic residues" evidence="4">
    <location>
        <begin position="1321"/>
        <end position="1367"/>
    </location>
</feature>
<feature type="region of interest" description="Disordered" evidence="4">
    <location>
        <begin position="73"/>
        <end position="96"/>
    </location>
</feature>
<feature type="compositionally biased region" description="Acidic residues" evidence="4">
    <location>
        <begin position="1135"/>
        <end position="1233"/>
    </location>
</feature>
<sequence length="1543" mass="171525">MTMKSLAILLGLLVMIETGSLGAPLEEKRLQTITSDDDDSWRLETILNERIEKITAENITRLSERIDDVNSNVEKMKTEGKEKKGKKDSSEGKEMGKYGHSFWMKKRKERSPKMWSIWHGKQSQKRGFIGLKNLFSNNLDDTVDWGLDDDVQNWRGKRRGARKGKKSKKLGMIGWKDLFSRNKKFHSRMDVADIWDETDERGPAEDEEDEKGRGKQRGARKGKESKKLGMIGLKDLFSNNEKLDSRMDDVDIWDDIDEWGLDDDVQNGKSKWRGARKRKESQKRGMIGWKGLFSENDKFDSRMDDVDIWDETDERGSAEDEEDEKGRGKQKGARKGKESKKLGMIGWKGLFSNNEKLDSRMDDVDIWDETDEWGLDDDVQNGKSKWRGARKGKESQKRGMIGWKGLFSENKKLDSRMDVADIWGDTEELGSGDDGDVQNRRGSRKGTSAPPQPKRQVVPKKSTLLPKEDNVEDDGDIQEKGIKEQMMRKILDTPLAELDADLLSSLDLDSVIFDNGAEASDDEEDYDEEKSNESPTKDEWRGGGKGRQKGNASKGQGGFMRGKGVEEDVVKGIQRVEEGLVKEAPGAKEDVPVGVQWAEEGQARGAQRVKKSVAKEAPRAKDVSGVKEVPGAKEVPWAKADVDKGAQKERGQRGSRGQGGRGKGGPMGQGGRGQGDSVGDVVVKLVPWAMGDVVREVPRAKVDVVKQISCAKGDVVNQIPWEDVVVKLVQRTKGDVVREVPLARGDVVNHVPWAKGDVVKQVPWAKRDVVKQVLGARGDVVKQVLGPRGDVVKQVLGARGDVVKEAQWAKGDVDINGSEDEECSRRFGWPRTPASPLCGETTFLAGTGYVTSPNYPHFYPSNIDCTYHIAATPGMMVLIRFIGEFEFESKNEGACKYDNITVVVNGIHTLGTYCGQEPPGAITGATVDIRLKTDFAISKKGFRLRYEVIDPASVSPATESPATESPATESAAPVSAAPVSSISETLATCAAQSTTTVSGVTRTLTSPLFPDNYPNRLYCSWTFLAPKDKFVEVRFLTLSLEAAPKCIYDSVVVLTDGTETSDGPYCTGNQPSKAFYGKNVTVKFISDNSVAKQGFKLTYRSVQGANIDRFRRDLGAPEITYEENNGQEVPSEGENYFDEEQGEEDAENEVEEDEEEDYEDVQDEENGEEEEGDEQDFEDYKEDQDEEGGTNEQGDEEEHWEDYEDYEEVQTEEDGENEQGDVEQDLENYEDYGEVQNEKDIENEQGDEEEHWEDYGNNEEVQDEEDGTNEEGDVGQYWEEAYEEDQEEEDEQDEQEDDGEEQYDEGDHGEVQDEKDGFNEQSEDDDYEEKQDGEEIKEEEESEQDREEEDGQEQDVNEGDDGEEDEGDRLKSLTWALREGEDIEDVLDDDPSEVANEDSKEVHLRKKRFASDGSGSIKSSLAGDPDVKKGKGKGKRRGKGGGGKKKRGPRQNGTGVGEAGETGQRRNGGAGGMNQNVRMAAPGARGGNKGGKKRGNRCSKRQGKGRKSKKSKGKKPRNRKGKGGKNGTAPTPGPFLSGGLVKA</sequence>
<dbReference type="OrthoDB" id="6022136at2759"/>
<feature type="region of interest" description="Disordered" evidence="4">
    <location>
        <begin position="374"/>
        <end position="397"/>
    </location>
</feature>
<reference evidence="7" key="1">
    <citation type="submission" date="2022-01" db="EMBL/GenBank/DDBJ databases">
        <authorList>
            <person name="Braso-Vives M."/>
        </authorList>
    </citation>
    <scope>NUCLEOTIDE SEQUENCE</scope>
</reference>
<feature type="signal peptide" evidence="5">
    <location>
        <begin position="1"/>
        <end position="22"/>
    </location>
</feature>
<dbReference type="CDD" id="cd00041">
    <property type="entry name" value="CUB"/>
    <property type="match status" value="2"/>
</dbReference>
<dbReference type="InterPro" id="IPR000859">
    <property type="entry name" value="CUB_dom"/>
</dbReference>
<feature type="region of interest" description="Disordered" evidence="4">
    <location>
        <begin position="1116"/>
        <end position="1543"/>
    </location>
</feature>
<evidence type="ECO:0000313" key="7">
    <source>
        <dbReference type="EMBL" id="CAH1272381.1"/>
    </source>
</evidence>
<feature type="compositionally biased region" description="Acidic residues" evidence="4">
    <location>
        <begin position="1381"/>
        <end position="1396"/>
    </location>
</feature>
<feature type="compositionally biased region" description="Basic residues" evidence="4">
    <location>
        <begin position="1430"/>
        <end position="1449"/>
    </location>
</feature>
<feature type="chain" id="PRO_5035481857" evidence="5">
    <location>
        <begin position="23"/>
        <end position="1543"/>
    </location>
</feature>
<gene>
    <name evidence="7" type="primary">BMP1</name>
    <name evidence="7" type="ORF">BLAG_LOCUS24035</name>
</gene>
<feature type="compositionally biased region" description="Basic residues" evidence="4">
    <location>
        <begin position="1490"/>
        <end position="1523"/>
    </location>
</feature>
<dbReference type="Pfam" id="PF00431">
    <property type="entry name" value="CUB"/>
    <property type="match status" value="2"/>
</dbReference>
<comment type="caution">
    <text evidence="3">Lacks conserved residue(s) required for the propagation of feature annotation.</text>
</comment>
<keyword evidence="2 3" id="KW-1015">Disulfide bond</keyword>
<feature type="compositionally biased region" description="Basic and acidic residues" evidence="4">
    <location>
        <begin position="640"/>
        <end position="652"/>
    </location>
</feature>
<feature type="disulfide bond" evidence="3">
    <location>
        <begin position="838"/>
        <end position="865"/>
    </location>
</feature>
<feature type="compositionally biased region" description="Gly residues" evidence="4">
    <location>
        <begin position="1454"/>
        <end position="1472"/>
    </location>
</feature>
<keyword evidence="8" id="KW-1185">Reference proteome</keyword>
<feature type="compositionally biased region" description="Acidic residues" evidence="4">
    <location>
        <begin position="1243"/>
        <end position="1273"/>
    </location>
</feature>
<feature type="compositionally biased region" description="Gly residues" evidence="4">
    <location>
        <begin position="654"/>
        <end position="676"/>
    </location>
</feature>
<proteinExistence type="predicted"/>
<accession>A0A8K0ACJ5</accession>
<dbReference type="PROSITE" id="PS01180">
    <property type="entry name" value="CUB"/>
    <property type="match status" value="2"/>
</dbReference>
<feature type="region of interest" description="Disordered" evidence="4">
    <location>
        <begin position="955"/>
        <end position="974"/>
    </location>
</feature>
<feature type="region of interest" description="Disordered" evidence="4">
    <location>
        <begin position="424"/>
        <end position="481"/>
    </location>
</feature>
<feature type="compositionally biased region" description="Low complexity" evidence="4">
    <location>
        <begin position="964"/>
        <end position="974"/>
    </location>
</feature>
<feature type="compositionally biased region" description="Acidic residues" evidence="4">
    <location>
        <begin position="519"/>
        <end position="528"/>
    </location>
</feature>
<feature type="compositionally biased region" description="Acidic residues" evidence="4">
    <location>
        <begin position="196"/>
        <end position="209"/>
    </location>
</feature>
<evidence type="ECO:0000256" key="3">
    <source>
        <dbReference type="PROSITE-ProRule" id="PRU00059"/>
    </source>
</evidence>
<dbReference type="EMBL" id="OV696693">
    <property type="protein sequence ID" value="CAH1272381.1"/>
    <property type="molecule type" value="Genomic_DNA"/>
</dbReference>
<evidence type="ECO:0000259" key="6">
    <source>
        <dbReference type="PROSITE" id="PS01180"/>
    </source>
</evidence>
<dbReference type="SUPFAM" id="SSF49854">
    <property type="entry name" value="Spermadhesin, CUB domain"/>
    <property type="match status" value="2"/>
</dbReference>
<dbReference type="InterPro" id="IPR035914">
    <property type="entry name" value="Sperma_CUB_dom_sf"/>
</dbReference>
<evidence type="ECO:0000256" key="1">
    <source>
        <dbReference type="ARBA" id="ARBA00022737"/>
    </source>
</evidence>
<protein>
    <submittedName>
        <fullName evidence="7">BMP1 protein</fullName>
    </submittedName>
</protein>
<feature type="compositionally biased region" description="Acidic residues" evidence="4">
    <location>
        <begin position="1280"/>
        <end position="1304"/>
    </location>
</feature>
<feature type="region of interest" description="Disordered" evidence="4">
    <location>
        <begin position="514"/>
        <end position="568"/>
    </location>
</feature>
<feature type="domain" description="CUB" evidence="6">
    <location>
        <begin position="989"/>
        <end position="1102"/>
    </location>
</feature>
<feature type="compositionally biased region" description="Acidic residues" evidence="4">
    <location>
        <begin position="306"/>
        <end position="323"/>
    </location>
</feature>
<evidence type="ECO:0000313" key="8">
    <source>
        <dbReference type="Proteomes" id="UP000838412"/>
    </source>
</evidence>
<dbReference type="Proteomes" id="UP000838412">
    <property type="component" value="Chromosome 8"/>
</dbReference>